<evidence type="ECO:0000313" key="2">
    <source>
        <dbReference type="EMBL" id="KIY60730.1"/>
    </source>
</evidence>
<feature type="region of interest" description="Disordered" evidence="1">
    <location>
        <begin position="348"/>
        <end position="419"/>
    </location>
</feature>
<gene>
    <name evidence="2" type="ORF">CYLTODRAFT_483269</name>
</gene>
<evidence type="ECO:0000313" key="3">
    <source>
        <dbReference type="Proteomes" id="UP000054007"/>
    </source>
</evidence>
<evidence type="ECO:0000256" key="1">
    <source>
        <dbReference type="SAM" id="MobiDB-lite"/>
    </source>
</evidence>
<dbReference type="EMBL" id="KN881313">
    <property type="protein sequence ID" value="KIY60730.1"/>
    <property type="molecule type" value="Genomic_DNA"/>
</dbReference>
<reference evidence="2 3" key="1">
    <citation type="journal article" date="2015" name="Fungal Genet. Biol.">
        <title>Evolution of novel wood decay mechanisms in Agaricales revealed by the genome sequences of Fistulina hepatica and Cylindrobasidium torrendii.</title>
        <authorList>
            <person name="Floudas D."/>
            <person name="Held B.W."/>
            <person name="Riley R."/>
            <person name="Nagy L.G."/>
            <person name="Koehler G."/>
            <person name="Ransdell A.S."/>
            <person name="Younus H."/>
            <person name="Chow J."/>
            <person name="Chiniquy J."/>
            <person name="Lipzen A."/>
            <person name="Tritt A."/>
            <person name="Sun H."/>
            <person name="Haridas S."/>
            <person name="LaButti K."/>
            <person name="Ohm R.A."/>
            <person name="Kues U."/>
            <person name="Blanchette R.A."/>
            <person name="Grigoriev I.V."/>
            <person name="Minto R.E."/>
            <person name="Hibbett D.S."/>
        </authorList>
    </citation>
    <scope>NUCLEOTIDE SEQUENCE [LARGE SCALE GENOMIC DNA]</scope>
    <source>
        <strain evidence="2 3">FP15055 ss-10</strain>
    </source>
</reference>
<protein>
    <submittedName>
        <fullName evidence="2">Uncharacterized protein</fullName>
    </submittedName>
</protein>
<sequence length="419" mass="46853">MSSSPSHRSSMPPSSSHGTPERVQPATPPTTHLATPRMKVEGKKRIKFSPSARAQLKGLSLKRGGCELSSFLSKDVENHLTHMVSVGIPDAVAAPYDVASGVPPNERFNLNSSNNLAFCRSLFLFMWQQLTKPIINTTHRLCIVPVDLDSQGRVVGVNQRMLNLWNHNTAGIKKKIRYDSRKGFPQFDKERNAIQYPFVLLPLGMEGLFTTYVLDEARNIVGIKNIDLYKGPLFVFWAPMNPSHVGWNGGMHLYAWRCKLLSNLPYHFKLDDFRARLLLDLTVATSRFQYEGLPISSEITIPSMVQYLGISELEAKDIRLKKLATARPQPLPDWEDEECEVIEGFVETYLPDEEGSDDENEEIKDGEGHLDERRGDPYNDSSSPAPPTPGLGPRLLPADSINILVNKETVNPEPEPSAP</sequence>
<keyword evidence="3" id="KW-1185">Reference proteome</keyword>
<organism evidence="2 3">
    <name type="scientific">Cylindrobasidium torrendii FP15055 ss-10</name>
    <dbReference type="NCBI Taxonomy" id="1314674"/>
    <lineage>
        <taxon>Eukaryota</taxon>
        <taxon>Fungi</taxon>
        <taxon>Dikarya</taxon>
        <taxon>Basidiomycota</taxon>
        <taxon>Agaricomycotina</taxon>
        <taxon>Agaricomycetes</taxon>
        <taxon>Agaricomycetidae</taxon>
        <taxon>Agaricales</taxon>
        <taxon>Marasmiineae</taxon>
        <taxon>Physalacriaceae</taxon>
        <taxon>Cylindrobasidium</taxon>
    </lineage>
</organism>
<dbReference type="AlphaFoldDB" id="A0A0D7ARV4"/>
<feature type="region of interest" description="Disordered" evidence="1">
    <location>
        <begin position="1"/>
        <end position="40"/>
    </location>
</feature>
<proteinExistence type="predicted"/>
<feature type="compositionally biased region" description="Acidic residues" evidence="1">
    <location>
        <begin position="350"/>
        <end position="362"/>
    </location>
</feature>
<feature type="compositionally biased region" description="Low complexity" evidence="1">
    <location>
        <begin position="1"/>
        <end position="17"/>
    </location>
</feature>
<feature type="compositionally biased region" description="Basic and acidic residues" evidence="1">
    <location>
        <begin position="363"/>
        <end position="377"/>
    </location>
</feature>
<name>A0A0D7ARV4_9AGAR</name>
<dbReference type="Proteomes" id="UP000054007">
    <property type="component" value="Unassembled WGS sequence"/>
</dbReference>
<accession>A0A0D7ARV4</accession>
<feature type="non-terminal residue" evidence="2">
    <location>
        <position position="419"/>
    </location>
</feature>